<dbReference type="Proteomes" id="UP000504623">
    <property type="component" value="Unplaced"/>
</dbReference>
<dbReference type="PANTHER" id="PTHR15153">
    <property type="entry name" value="TUMOR NECROSIS FACTOR LIGAND SUPERFAMILY MEMBER 9"/>
    <property type="match status" value="1"/>
</dbReference>
<dbReference type="RefSeq" id="XP_006869074.1">
    <property type="nucleotide sequence ID" value="XM_006869012.1"/>
</dbReference>
<sequence>MGCARVKGTGLESPEATRSRRRKLLGKLESSKSDSARKGRARRGASPSQSATESQTPTGSFPPLAMRALTTVVRDPETLSPAPSARTCRPLDWVLGAALLLVAAACAACAVISWVVPDAPRPAPSSHPSPGNLFQVHGRDPQQGGFAQLVSSDVQLTNGTLKWYIDQGVAGVVLAQDLQYNTKKQELMVTQGGVYYVFLHLEMERVVVGLGSGSGLVSVALHQHPGGSEALSLRVTLPAASSLDSKEVDSEVDSEVDHAVGFRGCLLRLRPRQRLSVHMRISGEAHSAWQLTQGATVLGLFRVSPEDPTSPRPT</sequence>
<organism evidence="5 6">
    <name type="scientific">Chrysochloris asiatica</name>
    <name type="common">Cape golden mole</name>
    <dbReference type="NCBI Taxonomy" id="185453"/>
    <lineage>
        <taxon>Eukaryota</taxon>
        <taxon>Metazoa</taxon>
        <taxon>Chordata</taxon>
        <taxon>Craniata</taxon>
        <taxon>Vertebrata</taxon>
        <taxon>Euteleostomi</taxon>
        <taxon>Mammalia</taxon>
        <taxon>Eutheria</taxon>
        <taxon>Afrotheria</taxon>
        <taxon>Chrysochloridae</taxon>
        <taxon>Chrysochlorinae</taxon>
        <taxon>Chrysochloris</taxon>
    </lineage>
</organism>
<evidence type="ECO:0000259" key="4">
    <source>
        <dbReference type="SMART" id="SM00207"/>
    </source>
</evidence>
<dbReference type="Pfam" id="PF00229">
    <property type="entry name" value="TNF"/>
    <property type="match status" value="1"/>
</dbReference>
<name>A0A9B0TYM3_CHRAS</name>
<feature type="transmembrane region" description="Helical" evidence="3">
    <location>
        <begin position="93"/>
        <end position="116"/>
    </location>
</feature>
<feature type="region of interest" description="Disordered" evidence="2">
    <location>
        <begin position="1"/>
        <end position="64"/>
    </location>
</feature>
<dbReference type="PANTHER" id="PTHR15153:SF0">
    <property type="entry name" value="TUMOR NECROSIS FACTOR LIGAND SUPERFAMILY MEMBER 9"/>
    <property type="match status" value="1"/>
</dbReference>
<keyword evidence="3" id="KW-0472">Membrane</keyword>
<dbReference type="InterPro" id="IPR006052">
    <property type="entry name" value="TNF_dom"/>
</dbReference>
<gene>
    <name evidence="6" type="primary">TNFSF9</name>
</gene>
<evidence type="ECO:0000313" key="6">
    <source>
        <dbReference type="RefSeq" id="XP_006869074.1"/>
    </source>
</evidence>
<evidence type="ECO:0000256" key="1">
    <source>
        <dbReference type="ARBA" id="ARBA00008670"/>
    </source>
</evidence>
<dbReference type="GO" id="GO:0005164">
    <property type="term" value="F:tumor necrosis factor receptor binding"/>
    <property type="evidence" value="ECO:0007669"/>
    <property type="project" value="InterPro"/>
</dbReference>
<feature type="domain" description="THD" evidence="4">
    <location>
        <begin position="145"/>
        <end position="303"/>
    </location>
</feature>
<proteinExistence type="inferred from homology"/>
<dbReference type="SMART" id="SM00207">
    <property type="entry name" value="TNF"/>
    <property type="match status" value="1"/>
</dbReference>
<dbReference type="AlphaFoldDB" id="A0A9B0TYM3"/>
<dbReference type="GeneID" id="102817415"/>
<feature type="compositionally biased region" description="Polar residues" evidence="2">
    <location>
        <begin position="49"/>
        <end position="59"/>
    </location>
</feature>
<dbReference type="OrthoDB" id="9450706at2759"/>
<protein>
    <submittedName>
        <fullName evidence="6">Tumor necrosis factor ligand superfamily member 9</fullName>
    </submittedName>
</protein>
<evidence type="ECO:0000256" key="2">
    <source>
        <dbReference type="SAM" id="MobiDB-lite"/>
    </source>
</evidence>
<dbReference type="GO" id="GO:0042104">
    <property type="term" value="P:positive regulation of activated T cell proliferation"/>
    <property type="evidence" value="ECO:0007669"/>
    <property type="project" value="TreeGrafter"/>
</dbReference>
<accession>A0A9B0TYM3</accession>
<dbReference type="SUPFAM" id="SSF49842">
    <property type="entry name" value="TNF-like"/>
    <property type="match status" value="1"/>
</dbReference>
<dbReference type="CTD" id="8744"/>
<evidence type="ECO:0000313" key="5">
    <source>
        <dbReference type="Proteomes" id="UP000504623"/>
    </source>
</evidence>
<dbReference type="Gene3D" id="2.60.120.40">
    <property type="match status" value="1"/>
</dbReference>
<reference evidence="6" key="1">
    <citation type="submission" date="2025-08" db="UniProtKB">
        <authorList>
            <consortium name="RefSeq"/>
        </authorList>
    </citation>
    <scope>IDENTIFICATION</scope>
    <source>
        <tissue evidence="6">Spleen</tissue>
    </source>
</reference>
<keyword evidence="5" id="KW-1185">Reference proteome</keyword>
<comment type="similarity">
    <text evidence="1">Belongs to the tumor necrosis factor family.</text>
</comment>
<keyword evidence="3" id="KW-1133">Transmembrane helix</keyword>
<dbReference type="InterPro" id="IPR008983">
    <property type="entry name" value="Tumour_necrosis_fac-like_dom"/>
</dbReference>
<dbReference type="InterPro" id="IPR042373">
    <property type="entry name" value="TNFSF9"/>
</dbReference>
<dbReference type="GO" id="GO:0005886">
    <property type="term" value="C:plasma membrane"/>
    <property type="evidence" value="ECO:0007669"/>
    <property type="project" value="TreeGrafter"/>
</dbReference>
<evidence type="ECO:0000256" key="3">
    <source>
        <dbReference type="SAM" id="Phobius"/>
    </source>
</evidence>
<keyword evidence="3" id="KW-0812">Transmembrane</keyword>
<dbReference type="GO" id="GO:0006955">
    <property type="term" value="P:immune response"/>
    <property type="evidence" value="ECO:0007669"/>
    <property type="project" value="InterPro"/>
</dbReference>
<dbReference type="GO" id="GO:0045585">
    <property type="term" value="P:positive regulation of cytotoxic T cell differentiation"/>
    <property type="evidence" value="ECO:0007669"/>
    <property type="project" value="TreeGrafter"/>
</dbReference>